<dbReference type="EMBL" id="CM042034">
    <property type="protein sequence ID" value="KAI3762174.1"/>
    <property type="molecule type" value="Genomic_DNA"/>
</dbReference>
<dbReference type="Proteomes" id="UP001056120">
    <property type="component" value="Linkage Group LG17"/>
</dbReference>
<gene>
    <name evidence="1" type="ORF">L1987_52598</name>
</gene>
<evidence type="ECO:0000313" key="2">
    <source>
        <dbReference type="Proteomes" id="UP001056120"/>
    </source>
</evidence>
<reference evidence="1 2" key="2">
    <citation type="journal article" date="2022" name="Mol. Ecol. Resour.">
        <title>The genomes of chicory, endive, great burdock and yacon provide insights into Asteraceae paleo-polyploidization history and plant inulin production.</title>
        <authorList>
            <person name="Fan W."/>
            <person name="Wang S."/>
            <person name="Wang H."/>
            <person name="Wang A."/>
            <person name="Jiang F."/>
            <person name="Liu H."/>
            <person name="Zhao H."/>
            <person name="Xu D."/>
            <person name="Zhang Y."/>
        </authorList>
    </citation>
    <scope>NUCLEOTIDE SEQUENCE [LARGE SCALE GENOMIC DNA]</scope>
    <source>
        <strain evidence="2">cv. Yunnan</strain>
        <tissue evidence="1">Leaves</tissue>
    </source>
</reference>
<evidence type="ECO:0000313" key="1">
    <source>
        <dbReference type="EMBL" id="KAI3762174.1"/>
    </source>
</evidence>
<comment type="caution">
    <text evidence="1">The sequence shown here is derived from an EMBL/GenBank/DDBJ whole genome shotgun (WGS) entry which is preliminary data.</text>
</comment>
<keyword evidence="2" id="KW-1185">Reference proteome</keyword>
<reference evidence="2" key="1">
    <citation type="journal article" date="2022" name="Mol. Ecol. Resour.">
        <title>The genomes of chicory, endive, great burdock and yacon provide insights into Asteraceae palaeo-polyploidization history and plant inulin production.</title>
        <authorList>
            <person name="Fan W."/>
            <person name="Wang S."/>
            <person name="Wang H."/>
            <person name="Wang A."/>
            <person name="Jiang F."/>
            <person name="Liu H."/>
            <person name="Zhao H."/>
            <person name="Xu D."/>
            <person name="Zhang Y."/>
        </authorList>
    </citation>
    <scope>NUCLEOTIDE SEQUENCE [LARGE SCALE GENOMIC DNA]</scope>
    <source>
        <strain evidence="2">cv. Yunnan</strain>
    </source>
</reference>
<organism evidence="1 2">
    <name type="scientific">Smallanthus sonchifolius</name>
    <dbReference type="NCBI Taxonomy" id="185202"/>
    <lineage>
        <taxon>Eukaryota</taxon>
        <taxon>Viridiplantae</taxon>
        <taxon>Streptophyta</taxon>
        <taxon>Embryophyta</taxon>
        <taxon>Tracheophyta</taxon>
        <taxon>Spermatophyta</taxon>
        <taxon>Magnoliopsida</taxon>
        <taxon>eudicotyledons</taxon>
        <taxon>Gunneridae</taxon>
        <taxon>Pentapetalae</taxon>
        <taxon>asterids</taxon>
        <taxon>campanulids</taxon>
        <taxon>Asterales</taxon>
        <taxon>Asteraceae</taxon>
        <taxon>Asteroideae</taxon>
        <taxon>Heliantheae alliance</taxon>
        <taxon>Millerieae</taxon>
        <taxon>Smallanthus</taxon>
    </lineage>
</organism>
<name>A0ACB9ET16_9ASTR</name>
<sequence length="430" mass="46764">MVHKYSKHCRSCDKCIDGFDHHCRWLNNCVGRKNYFTFVCLMAVSIVWLTFECGVGIAVLVRCFVDKKATENQIADRLGDGFSRPPFATVVGITTYEYVVAMRTQSEPPGPSIDGLDQQSLQSSPTSSAVTAISGRSSHGLSLQHKVAWCTPPRIFMDQQDEVIPHLEPGRLPSTIDPDAVQPPDKCKKVPQRPVRISAWKLAKLDSNEAIKAGAKARALSSVLRPLGSKYNPNDPDRLSSSNVSMISSSNTHSTTHHKRNHSKNSYPPSRASRDDIETCNHSVSNMSSPGPVPGPLQGRDHFNPVYQSSANQSPLSGKNEPTTTVQQVALRGPRRNNLGVGESTRSSSVYWDQEAGRFVSASATRSVGGGPSSQASGTELTYAGQSIFFGGPLVGGGQRGSSYYQQGRSQRGGQLPVFVPREQNQNPRL</sequence>
<protein>
    <submittedName>
        <fullName evidence="1">Uncharacterized protein</fullName>
    </submittedName>
</protein>
<accession>A0ACB9ET16</accession>
<proteinExistence type="predicted"/>